<keyword evidence="2" id="KW-1185">Reference proteome</keyword>
<accession>A0A2Z7BU87</accession>
<evidence type="ECO:0008006" key="3">
    <source>
        <dbReference type="Google" id="ProtNLM"/>
    </source>
</evidence>
<proteinExistence type="predicted"/>
<gene>
    <name evidence="1" type="ORF">F511_01660</name>
</gene>
<reference evidence="1 2" key="1">
    <citation type="journal article" date="2015" name="Proc. Natl. Acad. Sci. U.S.A.">
        <title>The resurrection genome of Boea hygrometrica: A blueprint for survival of dehydration.</title>
        <authorList>
            <person name="Xiao L."/>
            <person name="Yang G."/>
            <person name="Zhang L."/>
            <person name="Yang X."/>
            <person name="Zhao S."/>
            <person name="Ji Z."/>
            <person name="Zhou Q."/>
            <person name="Hu M."/>
            <person name="Wang Y."/>
            <person name="Chen M."/>
            <person name="Xu Y."/>
            <person name="Jin H."/>
            <person name="Xiao X."/>
            <person name="Hu G."/>
            <person name="Bao F."/>
            <person name="Hu Y."/>
            <person name="Wan P."/>
            <person name="Li L."/>
            <person name="Deng X."/>
            <person name="Kuang T."/>
            <person name="Xiang C."/>
            <person name="Zhu J.K."/>
            <person name="Oliver M.J."/>
            <person name="He Y."/>
        </authorList>
    </citation>
    <scope>NUCLEOTIDE SEQUENCE [LARGE SCALE GENOMIC DNA]</scope>
    <source>
        <strain evidence="2">cv. XS01</strain>
    </source>
</reference>
<dbReference type="OrthoDB" id="1839301at2759"/>
<dbReference type="EMBL" id="KV002108">
    <property type="protein sequence ID" value="KZV38133.1"/>
    <property type="molecule type" value="Genomic_DNA"/>
</dbReference>
<organism evidence="1 2">
    <name type="scientific">Dorcoceras hygrometricum</name>
    <dbReference type="NCBI Taxonomy" id="472368"/>
    <lineage>
        <taxon>Eukaryota</taxon>
        <taxon>Viridiplantae</taxon>
        <taxon>Streptophyta</taxon>
        <taxon>Embryophyta</taxon>
        <taxon>Tracheophyta</taxon>
        <taxon>Spermatophyta</taxon>
        <taxon>Magnoliopsida</taxon>
        <taxon>eudicotyledons</taxon>
        <taxon>Gunneridae</taxon>
        <taxon>Pentapetalae</taxon>
        <taxon>asterids</taxon>
        <taxon>lamiids</taxon>
        <taxon>Lamiales</taxon>
        <taxon>Gesneriaceae</taxon>
        <taxon>Didymocarpoideae</taxon>
        <taxon>Trichosporeae</taxon>
        <taxon>Loxocarpinae</taxon>
        <taxon>Dorcoceras</taxon>
    </lineage>
</organism>
<name>A0A2Z7BU87_9LAMI</name>
<dbReference type="AlphaFoldDB" id="A0A2Z7BU87"/>
<protein>
    <recommendedName>
        <fullName evidence="3">Dystroglycan-like</fullName>
    </recommendedName>
</protein>
<dbReference type="Proteomes" id="UP000250235">
    <property type="component" value="Unassembled WGS sequence"/>
</dbReference>
<evidence type="ECO:0000313" key="2">
    <source>
        <dbReference type="Proteomes" id="UP000250235"/>
    </source>
</evidence>
<evidence type="ECO:0000313" key="1">
    <source>
        <dbReference type="EMBL" id="KZV38133.1"/>
    </source>
</evidence>
<sequence length="640" mass="71257">MASSLVSNTNQVHFASVLAMDNSEMVAMFEALVASGLNGFQGCMSDIFDNDLIEFYQNASVRDDKVVSTVQGKLVEISEEVFARTFQLQVEGLIDIHEVPNDLIFDARTEFSLTREQLSTSYKKRELKIEYRLLSDIVAKLITVKAGSFDIVTHERFLSMTAIFGGMSVNWGRFLFKIFKDMVTPETRQARGYAVHICILLNNIPDLELGDSVEFPPLKILTAKTVGRYIAINDKISIDNVEGLAGKSRVKKTPVKRAVSKKRSAADIDEQIVKKKRTLNGKAAPSKAKLELVSVALDAEPIQTVDPTSADDVDSIIEQVVSETTCMDTEEELETVAFETSVETQRLKTFLEPEAAKGTEMGTVLKDHVVTQSDNILVVVTESPAATTAKEIVLAPVTDVEQLSSEQMSIDDLLKRIPGDMMLPSILAAEPTKIKFGLGISIPGVANGDLYKASLPKIALTDKGKAPLVKDSVVKGHPAREMVDLIFGDIEFLIKLRENVIDEVSTFYHSFSLRRLAVLQSLNKDIAAKEENVLTWGETDSMQVALQRKVYILAKYREMLLRMFLESHRANFSPVQPWSVMALQIIDLLSVAHSTDIKHLLMQKQALELQWTRPCCSMLFESTFDSGFYIPRNHKIIILT</sequence>